<dbReference type="PRINTS" id="PR00411">
    <property type="entry name" value="PNDRDTASEI"/>
</dbReference>
<dbReference type="SUPFAM" id="SSF56425">
    <property type="entry name" value="Succinate dehydrogenase/fumarate reductase flavoprotein, catalytic domain"/>
    <property type="match status" value="1"/>
</dbReference>
<sequence>MAEHSFDLVVVGAGASGLLAAIAARRLGRNVLVVEATPLAGGSTAGSDGKLWLPANPLQAKLGVTDSSAEALQYLDAVLGETTEASTAERRAAYANLSGKIARWLVSSHVPLAVVKTLPDHHPDLPGGKAKGRVLATQPLDRRTLGDNAQLLAPAQPERKGPLGMIPSALPLPLPRNTATSGEALVGNLLHRALANGVQLWLDAPVIGLLGDSDAVTGVRVRRTSGEVEVAAEQVLLASGGYEHSQDLREEYLPLPTSADWSITGVPNDGSLLTAAIGLGAATALLEEAWWTPVMLAEGRAYRLDSQRGKPHSLIVDTAGDRFFDEATFAHAAGRALYDRNRGVRAVPSYLIMDNRHRQAHQLGPWPAGKTPKQAIEAGEIVKAATLNDLAQAVGIDRAGLLGTVVRFNGFAAKDGDPDFRRGASTWDLALGDHGNKKATSVGKLEKQPFWAVPVYPGDSGTKGGLIIDADSRVLRTDGTAISGLYACGGAAASLFKSASPAPGVALGAALVEAFAAVTDQRLGLRREL</sequence>
<name>A0A2A9CU11_9ACTN</name>
<dbReference type="OrthoDB" id="9813348at2"/>
<dbReference type="GO" id="GO:0008202">
    <property type="term" value="P:steroid metabolic process"/>
    <property type="evidence" value="ECO:0007669"/>
    <property type="project" value="UniProtKB-ARBA"/>
</dbReference>
<keyword evidence="4" id="KW-0560">Oxidoreductase</keyword>
<dbReference type="Pfam" id="PF00890">
    <property type="entry name" value="FAD_binding_2"/>
    <property type="match status" value="1"/>
</dbReference>
<dbReference type="GO" id="GO:0033765">
    <property type="term" value="F:steroid dehydrogenase activity, acting on the CH-CH group of donors"/>
    <property type="evidence" value="ECO:0007669"/>
    <property type="project" value="UniProtKB-ARBA"/>
</dbReference>
<organism evidence="6 7">
    <name type="scientific">Propionicimonas paludicola</name>
    <dbReference type="NCBI Taxonomy" id="185243"/>
    <lineage>
        <taxon>Bacteria</taxon>
        <taxon>Bacillati</taxon>
        <taxon>Actinomycetota</taxon>
        <taxon>Actinomycetes</taxon>
        <taxon>Propionibacteriales</taxon>
        <taxon>Nocardioidaceae</taxon>
        <taxon>Propionicimonas</taxon>
    </lineage>
</organism>
<feature type="domain" description="FAD-dependent oxidoreductase 2 FAD-binding" evidence="5">
    <location>
        <begin position="7"/>
        <end position="507"/>
    </location>
</feature>
<keyword evidence="3" id="KW-0274">FAD</keyword>
<dbReference type="Gene3D" id="3.50.50.60">
    <property type="entry name" value="FAD/NAD(P)-binding domain"/>
    <property type="match status" value="2"/>
</dbReference>
<dbReference type="InterPro" id="IPR050315">
    <property type="entry name" value="FAD-oxidoreductase_2"/>
</dbReference>
<protein>
    <submittedName>
        <fullName evidence="6">3-oxosteroid 1-dehydrogenase</fullName>
    </submittedName>
</protein>
<proteinExistence type="predicted"/>
<dbReference type="RefSeq" id="WP_098461033.1">
    <property type="nucleotide sequence ID" value="NZ_PDJC01000001.1"/>
</dbReference>
<dbReference type="InterPro" id="IPR036188">
    <property type="entry name" value="FAD/NAD-bd_sf"/>
</dbReference>
<evidence type="ECO:0000313" key="6">
    <source>
        <dbReference type="EMBL" id="PFG17621.1"/>
    </source>
</evidence>
<dbReference type="EMBL" id="PDJC01000001">
    <property type="protein sequence ID" value="PFG17621.1"/>
    <property type="molecule type" value="Genomic_DNA"/>
</dbReference>
<dbReference type="PANTHER" id="PTHR43400:SF10">
    <property type="entry name" value="3-OXOSTEROID 1-DEHYDROGENASE"/>
    <property type="match status" value="1"/>
</dbReference>
<dbReference type="InterPro" id="IPR003953">
    <property type="entry name" value="FAD-dep_OxRdtase_2_FAD-bd"/>
</dbReference>
<reference evidence="6 7" key="1">
    <citation type="submission" date="2017-10" db="EMBL/GenBank/DDBJ databases">
        <title>Sequencing the genomes of 1000 actinobacteria strains.</title>
        <authorList>
            <person name="Klenk H.-P."/>
        </authorList>
    </citation>
    <scope>NUCLEOTIDE SEQUENCE [LARGE SCALE GENOMIC DNA]</scope>
    <source>
        <strain evidence="6 7">DSM 15597</strain>
    </source>
</reference>
<evidence type="ECO:0000256" key="2">
    <source>
        <dbReference type="ARBA" id="ARBA00022630"/>
    </source>
</evidence>
<evidence type="ECO:0000256" key="4">
    <source>
        <dbReference type="ARBA" id="ARBA00023002"/>
    </source>
</evidence>
<dbReference type="AlphaFoldDB" id="A0A2A9CU11"/>
<keyword evidence="7" id="KW-1185">Reference proteome</keyword>
<dbReference type="PANTHER" id="PTHR43400">
    <property type="entry name" value="FUMARATE REDUCTASE"/>
    <property type="match status" value="1"/>
</dbReference>
<evidence type="ECO:0000256" key="3">
    <source>
        <dbReference type="ARBA" id="ARBA00022827"/>
    </source>
</evidence>
<comment type="cofactor">
    <cofactor evidence="1">
        <name>FAD</name>
        <dbReference type="ChEBI" id="CHEBI:57692"/>
    </cofactor>
</comment>
<gene>
    <name evidence="6" type="ORF">ATK74_2194</name>
</gene>
<dbReference type="InterPro" id="IPR027477">
    <property type="entry name" value="Succ_DH/fumarate_Rdtase_cat_sf"/>
</dbReference>
<accession>A0A2A9CU11</accession>
<keyword evidence="2" id="KW-0285">Flavoprotein</keyword>
<evidence type="ECO:0000259" key="5">
    <source>
        <dbReference type="Pfam" id="PF00890"/>
    </source>
</evidence>
<dbReference type="Proteomes" id="UP000226079">
    <property type="component" value="Unassembled WGS sequence"/>
</dbReference>
<dbReference type="SUPFAM" id="SSF51905">
    <property type="entry name" value="FAD/NAD(P)-binding domain"/>
    <property type="match status" value="1"/>
</dbReference>
<evidence type="ECO:0000313" key="7">
    <source>
        <dbReference type="Proteomes" id="UP000226079"/>
    </source>
</evidence>
<evidence type="ECO:0000256" key="1">
    <source>
        <dbReference type="ARBA" id="ARBA00001974"/>
    </source>
</evidence>
<comment type="caution">
    <text evidence="6">The sequence shown here is derived from an EMBL/GenBank/DDBJ whole genome shotgun (WGS) entry which is preliminary data.</text>
</comment>